<reference evidence="1" key="1">
    <citation type="submission" date="2021-06" db="EMBL/GenBank/DDBJ databases">
        <authorList>
            <person name="Kallberg Y."/>
            <person name="Tangrot J."/>
            <person name="Rosling A."/>
        </authorList>
    </citation>
    <scope>NUCLEOTIDE SEQUENCE</scope>
    <source>
        <strain evidence="1">MA461A</strain>
    </source>
</reference>
<evidence type="ECO:0000313" key="2">
    <source>
        <dbReference type="Proteomes" id="UP000789920"/>
    </source>
</evidence>
<comment type="caution">
    <text evidence="1">The sequence shown here is derived from an EMBL/GenBank/DDBJ whole genome shotgun (WGS) entry which is preliminary data.</text>
</comment>
<dbReference type="EMBL" id="CAJVQC010025801">
    <property type="protein sequence ID" value="CAG8731127.1"/>
    <property type="molecule type" value="Genomic_DNA"/>
</dbReference>
<evidence type="ECO:0000313" key="1">
    <source>
        <dbReference type="EMBL" id="CAG8731127.1"/>
    </source>
</evidence>
<proteinExistence type="predicted"/>
<accession>A0ACA9PZG3</accession>
<sequence length="63" mass="7307">MLRKLLEAKDNGISEEKFLFGKSLPVETYFSDTPFNLNSFSIDNHYSKIYSFLNLSKHVESTD</sequence>
<organism evidence="1 2">
    <name type="scientific">Racocetra persica</name>
    <dbReference type="NCBI Taxonomy" id="160502"/>
    <lineage>
        <taxon>Eukaryota</taxon>
        <taxon>Fungi</taxon>
        <taxon>Fungi incertae sedis</taxon>
        <taxon>Mucoromycota</taxon>
        <taxon>Glomeromycotina</taxon>
        <taxon>Glomeromycetes</taxon>
        <taxon>Diversisporales</taxon>
        <taxon>Gigasporaceae</taxon>
        <taxon>Racocetra</taxon>
    </lineage>
</organism>
<feature type="non-terminal residue" evidence="1">
    <location>
        <position position="63"/>
    </location>
</feature>
<protein>
    <submittedName>
        <fullName evidence="1">12847_t:CDS:1</fullName>
    </submittedName>
</protein>
<name>A0ACA9PZG3_9GLOM</name>
<gene>
    <name evidence="1" type="ORF">RPERSI_LOCUS12169</name>
</gene>
<dbReference type="Proteomes" id="UP000789920">
    <property type="component" value="Unassembled WGS sequence"/>
</dbReference>
<keyword evidence="2" id="KW-1185">Reference proteome</keyword>